<gene>
    <name evidence="1" type="ORF">SBAD_LOCUS11571</name>
</gene>
<dbReference type="Proteomes" id="UP000270296">
    <property type="component" value="Unassembled WGS sequence"/>
</dbReference>
<organism evidence="3">
    <name type="scientific">Soboliphyme baturini</name>
    <dbReference type="NCBI Taxonomy" id="241478"/>
    <lineage>
        <taxon>Eukaryota</taxon>
        <taxon>Metazoa</taxon>
        <taxon>Ecdysozoa</taxon>
        <taxon>Nematoda</taxon>
        <taxon>Enoplea</taxon>
        <taxon>Dorylaimia</taxon>
        <taxon>Dioctophymatida</taxon>
        <taxon>Dioctophymatoidea</taxon>
        <taxon>Soboliphymatidae</taxon>
        <taxon>Soboliphyme</taxon>
    </lineage>
</organism>
<dbReference type="AlphaFoldDB" id="A0A183J6S3"/>
<dbReference type="EMBL" id="UZAM01015934">
    <property type="protein sequence ID" value="VDP41163.1"/>
    <property type="molecule type" value="Genomic_DNA"/>
</dbReference>
<accession>A0A183J6S3</accession>
<evidence type="ECO:0000313" key="3">
    <source>
        <dbReference type="WBParaSite" id="SBAD_0001195701-mRNA-1"/>
    </source>
</evidence>
<dbReference type="WBParaSite" id="SBAD_0001195701-mRNA-1">
    <property type="protein sequence ID" value="SBAD_0001195701-mRNA-1"/>
    <property type="gene ID" value="SBAD_0001195701"/>
</dbReference>
<protein>
    <submittedName>
        <fullName evidence="1 3">Uncharacterized protein</fullName>
    </submittedName>
</protein>
<evidence type="ECO:0000313" key="1">
    <source>
        <dbReference type="EMBL" id="VDP41163.1"/>
    </source>
</evidence>
<keyword evidence="2" id="KW-1185">Reference proteome</keyword>
<evidence type="ECO:0000313" key="2">
    <source>
        <dbReference type="Proteomes" id="UP000270296"/>
    </source>
</evidence>
<name>A0A183J6S3_9BILA</name>
<sequence>MAHKITHTRAVVPQVHEDINVNVINPPPSIVIQRNPPPVIQNIHVTKQESQACLQAFALVPSHNVLVQTVSRYRVDGYIPGIGHPTFCDGSFNYYRIPNYKYIVDLKKKKA</sequence>
<proteinExistence type="predicted"/>
<reference evidence="1 2" key="2">
    <citation type="submission" date="2018-11" db="EMBL/GenBank/DDBJ databases">
        <authorList>
            <consortium name="Pathogen Informatics"/>
        </authorList>
    </citation>
    <scope>NUCLEOTIDE SEQUENCE [LARGE SCALE GENOMIC DNA]</scope>
</reference>
<reference evidence="3" key="1">
    <citation type="submission" date="2016-06" db="UniProtKB">
        <authorList>
            <consortium name="WormBaseParasite"/>
        </authorList>
    </citation>
    <scope>IDENTIFICATION</scope>
</reference>